<reference evidence="10 11" key="1">
    <citation type="submission" date="2020-08" db="EMBL/GenBank/DDBJ databases">
        <title>Oceanospirillum sp. nov. isolated from marine sediment.</title>
        <authorList>
            <person name="Ji X."/>
        </authorList>
    </citation>
    <scope>NUCLEOTIDE SEQUENCE [LARGE SCALE GENOMIC DNA]</scope>
    <source>
        <strain evidence="10 11">D5</strain>
    </source>
</reference>
<protein>
    <submittedName>
        <fullName evidence="10">MotA/TolQ/ExbB proton channel family protein</fullName>
    </submittedName>
</protein>
<evidence type="ECO:0000313" key="10">
    <source>
        <dbReference type="EMBL" id="MBB1487492.1"/>
    </source>
</evidence>
<keyword evidence="6" id="KW-0653">Protein transport</keyword>
<dbReference type="AlphaFoldDB" id="A0A839ISG7"/>
<evidence type="ECO:0000256" key="2">
    <source>
        <dbReference type="ARBA" id="ARBA00022475"/>
    </source>
</evidence>
<keyword evidence="4 8" id="KW-1133">Transmembrane helix</keyword>
<keyword evidence="3 8" id="KW-0812">Transmembrane</keyword>
<feature type="domain" description="MotA/TolQ/ExbB proton channel" evidence="9">
    <location>
        <begin position="56"/>
        <end position="176"/>
    </location>
</feature>
<name>A0A839ISG7_9GAMM</name>
<dbReference type="Proteomes" id="UP000565262">
    <property type="component" value="Unassembled WGS sequence"/>
</dbReference>
<comment type="caution">
    <text evidence="10">The sequence shown here is derived from an EMBL/GenBank/DDBJ whole genome shotgun (WGS) entry which is preliminary data.</text>
</comment>
<dbReference type="PANTHER" id="PTHR30625:SF11">
    <property type="entry name" value="MOTA_TOLQ_EXBB PROTON CHANNEL DOMAIN-CONTAINING PROTEIN"/>
    <property type="match status" value="1"/>
</dbReference>
<evidence type="ECO:0000256" key="8">
    <source>
        <dbReference type="SAM" id="Phobius"/>
    </source>
</evidence>
<dbReference type="GO" id="GO:0017038">
    <property type="term" value="P:protein import"/>
    <property type="evidence" value="ECO:0007669"/>
    <property type="project" value="TreeGrafter"/>
</dbReference>
<feature type="region of interest" description="Disordered" evidence="7">
    <location>
        <begin position="202"/>
        <end position="224"/>
    </location>
</feature>
<dbReference type="GO" id="GO:0005886">
    <property type="term" value="C:plasma membrane"/>
    <property type="evidence" value="ECO:0007669"/>
    <property type="project" value="UniProtKB-SubCell"/>
</dbReference>
<dbReference type="PANTHER" id="PTHR30625">
    <property type="entry name" value="PROTEIN TOLQ"/>
    <property type="match status" value="1"/>
</dbReference>
<evidence type="ECO:0000256" key="1">
    <source>
        <dbReference type="ARBA" id="ARBA00004651"/>
    </source>
</evidence>
<dbReference type="InterPro" id="IPR002898">
    <property type="entry name" value="MotA_ExbB_proton_chnl"/>
</dbReference>
<evidence type="ECO:0000256" key="4">
    <source>
        <dbReference type="ARBA" id="ARBA00022989"/>
    </source>
</evidence>
<evidence type="ECO:0000256" key="7">
    <source>
        <dbReference type="SAM" id="MobiDB-lite"/>
    </source>
</evidence>
<evidence type="ECO:0000259" key="9">
    <source>
        <dbReference type="Pfam" id="PF01618"/>
    </source>
</evidence>
<gene>
    <name evidence="10" type="ORF">H4O21_12825</name>
</gene>
<evidence type="ECO:0000313" key="11">
    <source>
        <dbReference type="Proteomes" id="UP000565262"/>
    </source>
</evidence>
<evidence type="ECO:0000256" key="3">
    <source>
        <dbReference type="ARBA" id="ARBA00022692"/>
    </source>
</evidence>
<dbReference type="Pfam" id="PF01618">
    <property type="entry name" value="MotA_ExbB"/>
    <property type="match status" value="1"/>
</dbReference>
<keyword evidence="11" id="KW-1185">Reference proteome</keyword>
<keyword evidence="2" id="KW-1003">Cell membrane</keyword>
<proteinExistence type="inferred from homology"/>
<dbReference type="EMBL" id="JACJFM010000015">
    <property type="protein sequence ID" value="MBB1487492.1"/>
    <property type="molecule type" value="Genomic_DNA"/>
</dbReference>
<evidence type="ECO:0000256" key="6">
    <source>
        <dbReference type="RuleBase" id="RU004057"/>
    </source>
</evidence>
<sequence>MLPIIVCSVVAIAIILERFWSLRKSRIAPAGLRQEVLREALVTTLSPMQLLELERHSPLGKLFASGLRNNQYGREIMKEAIEESATAVVHELERFLSLLGTIAAITPLLGLLGTVLGMIEVFAVIMEQGSGQASVLAGGISKALITTAAGLAIAIPALLFHRFFERRVAELVVHLEQESIHLVEQLHGQRAYDDADLNVRPTGATPKTHLHGQMEPEVYNGGDK</sequence>
<keyword evidence="6" id="KW-0813">Transport</keyword>
<feature type="transmembrane region" description="Helical" evidence="8">
    <location>
        <begin position="95"/>
        <end position="119"/>
    </location>
</feature>
<comment type="subcellular location">
    <subcellularLocation>
        <location evidence="1">Cell membrane</location>
        <topology evidence="1">Multi-pass membrane protein</topology>
    </subcellularLocation>
    <subcellularLocation>
        <location evidence="6">Membrane</location>
        <topology evidence="6">Multi-pass membrane protein</topology>
    </subcellularLocation>
</comment>
<dbReference type="RefSeq" id="WP_182809303.1">
    <property type="nucleotide sequence ID" value="NZ_JACJFM010000015.1"/>
</dbReference>
<keyword evidence="5 8" id="KW-0472">Membrane</keyword>
<organism evidence="10 11">
    <name type="scientific">Oceanospirillum sediminis</name>
    <dbReference type="NCBI Taxonomy" id="2760088"/>
    <lineage>
        <taxon>Bacteria</taxon>
        <taxon>Pseudomonadati</taxon>
        <taxon>Pseudomonadota</taxon>
        <taxon>Gammaproteobacteria</taxon>
        <taxon>Oceanospirillales</taxon>
        <taxon>Oceanospirillaceae</taxon>
        <taxon>Oceanospirillum</taxon>
    </lineage>
</organism>
<evidence type="ECO:0000256" key="5">
    <source>
        <dbReference type="ARBA" id="ARBA00023136"/>
    </source>
</evidence>
<accession>A0A839ISG7</accession>
<feature type="transmembrane region" description="Helical" evidence="8">
    <location>
        <begin position="139"/>
        <end position="160"/>
    </location>
</feature>
<dbReference type="InterPro" id="IPR050790">
    <property type="entry name" value="ExbB/TolQ_transport"/>
</dbReference>
<comment type="similarity">
    <text evidence="6">Belongs to the exbB/tolQ family.</text>
</comment>